<feature type="domain" description="DUF7878" evidence="1">
    <location>
        <begin position="14"/>
        <end position="123"/>
    </location>
</feature>
<sequence>MMHINYKIQMLPIRKERYRLISDTEGWLSIEIDDVNIFFCDGVLLIEFARVLANWINNLGERQEDFVYNSMDFEDSPLIIIRKNSEYFLESAITGIEKKYEISLNEFIDSAKVFLIKIKNELIQSGIDFSKYDSFEPINF</sequence>
<protein>
    <recommendedName>
        <fullName evidence="1">DUF7878 domain-containing protein</fullName>
    </recommendedName>
</protein>
<accession>A0A1Y2LDE5</accession>
<dbReference type="Proteomes" id="UP000193396">
    <property type="component" value="Unassembled WGS sequence"/>
</dbReference>
<comment type="caution">
    <text evidence="2">The sequence shown here is derived from an EMBL/GenBank/DDBJ whole genome shotgun (WGS) entry which is preliminary data.</text>
</comment>
<dbReference type="InterPro" id="IPR057200">
    <property type="entry name" value="DUF7878"/>
</dbReference>
<proteinExistence type="predicted"/>
<evidence type="ECO:0000259" key="1">
    <source>
        <dbReference type="Pfam" id="PF25297"/>
    </source>
</evidence>
<dbReference type="Pfam" id="PF25297">
    <property type="entry name" value="DUF7878"/>
    <property type="match status" value="1"/>
</dbReference>
<dbReference type="AlphaFoldDB" id="A0A1Y2LDE5"/>
<gene>
    <name evidence="2" type="ORF">TALK_05120</name>
</gene>
<keyword evidence="3" id="KW-1185">Reference proteome</keyword>
<name>A0A1Y2LDE5_9PROT</name>
<evidence type="ECO:0000313" key="3">
    <source>
        <dbReference type="Proteomes" id="UP000193396"/>
    </source>
</evidence>
<evidence type="ECO:0000313" key="2">
    <source>
        <dbReference type="EMBL" id="OSQ49007.1"/>
    </source>
</evidence>
<dbReference type="EMBL" id="JFKB01000003">
    <property type="protein sequence ID" value="OSQ49007.1"/>
    <property type="molecule type" value="Genomic_DNA"/>
</dbReference>
<reference evidence="2 3" key="1">
    <citation type="submission" date="2014-03" db="EMBL/GenBank/DDBJ databases">
        <title>The draft genome sequence of Thalassospira alkalitolerans JCM 18968.</title>
        <authorList>
            <person name="Lai Q."/>
            <person name="Shao Z."/>
        </authorList>
    </citation>
    <scope>NUCLEOTIDE SEQUENCE [LARGE SCALE GENOMIC DNA]</scope>
    <source>
        <strain evidence="2 3">JCM 18968</strain>
    </source>
</reference>
<organism evidence="2 3">
    <name type="scientific">Thalassospira alkalitolerans</name>
    <dbReference type="NCBI Taxonomy" id="1293890"/>
    <lineage>
        <taxon>Bacteria</taxon>
        <taxon>Pseudomonadati</taxon>
        <taxon>Pseudomonadota</taxon>
        <taxon>Alphaproteobacteria</taxon>
        <taxon>Rhodospirillales</taxon>
        <taxon>Thalassospiraceae</taxon>
        <taxon>Thalassospira</taxon>
    </lineage>
</organism>